<dbReference type="InterPro" id="IPR001810">
    <property type="entry name" value="F-box_dom"/>
</dbReference>
<dbReference type="PROSITE" id="PS50012">
    <property type="entry name" value="RCC1_3"/>
    <property type="match status" value="2"/>
</dbReference>
<evidence type="ECO:0000256" key="3">
    <source>
        <dbReference type="SAM" id="MobiDB-lite"/>
    </source>
</evidence>
<dbReference type="Gene3D" id="2.130.10.30">
    <property type="entry name" value="Regulator of chromosome condensation 1/beta-lactamase-inhibitor protein II"/>
    <property type="match status" value="2"/>
</dbReference>
<feature type="compositionally biased region" description="Acidic residues" evidence="3">
    <location>
        <begin position="390"/>
        <end position="439"/>
    </location>
</feature>
<reference evidence="5 6" key="1">
    <citation type="submission" date="2022-04" db="EMBL/GenBank/DDBJ databases">
        <title>Chromosome-level reference genomes for two strains of Caenorhabditis briggsae: an improved platform for comparative genomics.</title>
        <authorList>
            <person name="Stevens L."/>
            <person name="Andersen E."/>
        </authorList>
    </citation>
    <scope>NUCLEOTIDE SEQUENCE [LARGE SCALE GENOMIC DNA]</scope>
    <source>
        <strain evidence="5">VX34</strain>
        <tissue evidence="5">Whole-organism</tissue>
    </source>
</reference>
<organism evidence="5 6">
    <name type="scientific">Caenorhabditis briggsae</name>
    <dbReference type="NCBI Taxonomy" id="6238"/>
    <lineage>
        <taxon>Eukaryota</taxon>
        <taxon>Metazoa</taxon>
        <taxon>Ecdysozoa</taxon>
        <taxon>Nematoda</taxon>
        <taxon>Chromadorea</taxon>
        <taxon>Rhabditida</taxon>
        <taxon>Rhabditina</taxon>
        <taxon>Rhabditomorpha</taxon>
        <taxon>Rhabditoidea</taxon>
        <taxon>Rhabditidae</taxon>
        <taxon>Peloderinae</taxon>
        <taxon>Caenorhabditis</taxon>
    </lineage>
</organism>
<dbReference type="Pfam" id="PF07735">
    <property type="entry name" value="FBA_2"/>
    <property type="match status" value="1"/>
</dbReference>
<gene>
    <name evidence="5" type="ORF">L5515_002241</name>
</gene>
<dbReference type="PANTHER" id="PTHR46337">
    <property type="entry name" value="RCC1-LIKE G EXCHANGING FACTOR-LIKE PROTEIN"/>
    <property type="match status" value="1"/>
</dbReference>
<protein>
    <recommendedName>
        <fullName evidence="4">F-box domain-containing protein</fullName>
    </recommendedName>
</protein>
<name>A0AAE9J5C3_CAEBR</name>
<dbReference type="InterPro" id="IPR053035">
    <property type="entry name" value="Mitochondrial_GEF_domain"/>
</dbReference>
<evidence type="ECO:0000256" key="1">
    <source>
        <dbReference type="ARBA" id="ARBA00022737"/>
    </source>
</evidence>
<dbReference type="InterPro" id="IPR012885">
    <property type="entry name" value="F-box_Sdz-33"/>
</dbReference>
<feature type="domain" description="F-box" evidence="4">
    <location>
        <begin position="74"/>
        <end position="122"/>
    </location>
</feature>
<dbReference type="AlphaFoldDB" id="A0AAE9J5C3"/>
<evidence type="ECO:0000313" key="6">
    <source>
        <dbReference type="Proteomes" id="UP000829354"/>
    </source>
</evidence>
<sequence>MSAKFQEIRQQNVEKCRKRREKYDEETGRLFDAFCTGAGIDKSFISILPEFQNFFLHLNPAAQLPSGDSSLEMPIALLKFPYDLLGEVFKQCNPLELYFLSKCSKKAQKTVKLGGSMNWKICYWGREQILIWRDDLNYIFDPTDKPEDYFKIESCESMKIPKEGAFDMFFYLIETFGMCIVKSLEIQSGNFHNFLEITKVLIERNMEIEHFYIGETLDLNEVVNVLPLISQMNITKELQCRNSFPPNFDYQLDKYPNSIRIYDSPWFGINQLLKCPCTRIELGDSGLSNQDLNVFFREWKKTEAFPNLRYLEVSSKNIDNLSSIFDMVPPITRRENPRIRFSAWLGEDDYIFMCDAVKVYKDDGTEAWLDVELGDVSKLEFLVWDPDRDMWEDEELDPSDDERYEDEEFDDEEFDDEEFDDEETEDEEPDEEESDEEGFDVYGCGLSASGALAIPKLIQNSTDDVTASEAKYPKRITYFNTKSIKNVTSGFGFSLFASENRLYGAGINNRFQIGGQLTDPSKFQDYYISAKKINIPAEEILEISSGRAHSLIRTEKGVFAIGDNNFGQCGRDPTVLEHIVGSDDSPLQPLTPPTSNPIVSIHCSLDTSFIVDSEGKVFSFGLGEDGQCGNESYGIQWNPSSVKGDLEGVRIQKIAGSTDTVMALSDEGEAFVWGQTEYGQAVGATDQIQLNVSRHLNLSSTIGPISSIATTQSSVIAQNKNGEVFVWGVGVLGMGPEAEVLKRPTRMDQPLFDGKKITSVSAGNSCMSATNESGRLFIWGENRYSSLGLGHSKRQLFPYQLFLPGDVRHVALGPDHSLFLVN</sequence>
<dbReference type="Pfam" id="PF00646">
    <property type="entry name" value="F-box"/>
    <property type="match status" value="1"/>
</dbReference>
<dbReference type="InterPro" id="IPR058923">
    <property type="entry name" value="RCC1-like_dom"/>
</dbReference>
<keyword evidence="1" id="KW-0677">Repeat</keyword>
<feature type="region of interest" description="Disordered" evidence="3">
    <location>
        <begin position="390"/>
        <end position="440"/>
    </location>
</feature>
<keyword evidence="6" id="KW-1185">Reference proteome</keyword>
<accession>A0AAE9J5C3</accession>
<dbReference type="InterPro" id="IPR000408">
    <property type="entry name" value="Reg_chr_condens"/>
</dbReference>
<dbReference type="Proteomes" id="UP000829354">
    <property type="component" value="Chromosome I"/>
</dbReference>
<feature type="repeat" description="RCC1" evidence="2">
    <location>
        <begin position="774"/>
        <end position="822"/>
    </location>
</feature>
<dbReference type="PROSITE" id="PS50181">
    <property type="entry name" value="FBOX"/>
    <property type="match status" value="1"/>
</dbReference>
<dbReference type="InterPro" id="IPR009091">
    <property type="entry name" value="RCC1/BLIP-II"/>
</dbReference>
<dbReference type="PANTHER" id="PTHR46337:SF1">
    <property type="entry name" value="RCC1-LIKE G EXCHANGING FACTOR-LIKE PROTEIN"/>
    <property type="match status" value="1"/>
</dbReference>
<evidence type="ECO:0000259" key="4">
    <source>
        <dbReference type="PROSITE" id="PS50181"/>
    </source>
</evidence>
<proteinExistence type="predicted"/>
<dbReference type="SUPFAM" id="SSF50985">
    <property type="entry name" value="RCC1/BLIP-II"/>
    <property type="match status" value="1"/>
</dbReference>
<feature type="repeat" description="RCC1" evidence="2">
    <location>
        <begin position="615"/>
        <end position="667"/>
    </location>
</feature>
<evidence type="ECO:0000256" key="2">
    <source>
        <dbReference type="PROSITE-ProRule" id="PRU00235"/>
    </source>
</evidence>
<evidence type="ECO:0000313" key="5">
    <source>
        <dbReference type="EMBL" id="UMM14429.1"/>
    </source>
</evidence>
<dbReference type="EMBL" id="CP092620">
    <property type="protein sequence ID" value="UMM14429.1"/>
    <property type="molecule type" value="Genomic_DNA"/>
</dbReference>
<dbReference type="Pfam" id="PF25390">
    <property type="entry name" value="WD40_RLD"/>
    <property type="match status" value="1"/>
</dbReference>